<proteinExistence type="predicted"/>
<dbReference type="PANTHER" id="PTHR40254:SF1">
    <property type="entry name" value="BLR0577 PROTEIN"/>
    <property type="match status" value="1"/>
</dbReference>
<dbReference type="InterPro" id="IPR036188">
    <property type="entry name" value="FAD/NAD-bd_sf"/>
</dbReference>
<dbReference type="PANTHER" id="PTHR40254">
    <property type="entry name" value="BLR0577 PROTEIN"/>
    <property type="match status" value="1"/>
</dbReference>
<comment type="caution">
    <text evidence="2">The sequence shown here is derived from an EMBL/GenBank/DDBJ whole genome shotgun (WGS) entry which is preliminary data.</text>
</comment>
<dbReference type="InterPro" id="IPR052189">
    <property type="entry name" value="L-asp_N-monooxygenase_NS-form"/>
</dbReference>
<evidence type="ECO:0000313" key="2">
    <source>
        <dbReference type="EMBL" id="EST33752.1"/>
    </source>
</evidence>
<dbReference type="InterPro" id="IPR038732">
    <property type="entry name" value="HpyO/CreE_NAD-binding"/>
</dbReference>
<dbReference type="Proteomes" id="UP000017984">
    <property type="component" value="Chromosome"/>
</dbReference>
<accession>V6KNT1</accession>
<sequence length="495" mass="53102">MRLAIVGGGGAATALLAALTREQLPDIDVTVFESAKDIGPGRAYHPDSDSALLNVPVGRMSLLPDMPGDFLEWVTTQVAANGTAIRAAGPQDFLPRRLFGEYLAARADDIVGRMADHGRPVRVVTAAVTRASIGPESICLHTDDGRQFDGQDRLVLCVGTGGPVDVHGLDGHAGYIQDPYPLWDRLAAVPKTAHVLVLGTGLTAVDTVLFLLENGHRGGITMASRTGLLPAVRTNVPPPRLRHLSREAMSGALATDPVMTCARLMALVSKEIRAAGAEPGRAMADADPSEPFACRLKRQLRQARDGLGVWQSIVVQGTLDSIEQIWHAMPGPERQLFLSHWHQRYHSLLSPMPPRTAARLLAAAEEGRLHVRRGVSGVHERQDALPRFSVSTAEGRMTADVVVNTIRPNAAAVPETAVPLVDSLVRSGAARMHRFGGLDVDPGTNRLITAPGLEEPRAYALGHLTAGVHYYTSSMLMIGRRARVIADQFLAELTP</sequence>
<evidence type="ECO:0000313" key="3">
    <source>
        <dbReference type="Proteomes" id="UP000017984"/>
    </source>
</evidence>
<feature type="domain" description="FAD-dependent urate hydroxylase HpyO/Asp monooxygenase CreE-like FAD/NAD(P)-binding" evidence="1">
    <location>
        <begin position="4"/>
        <end position="160"/>
    </location>
</feature>
<dbReference type="RefSeq" id="WP_023546419.1">
    <property type="nucleotide sequence ID" value="NZ_CM002285.1"/>
</dbReference>
<name>V6KNT1_STRRC</name>
<dbReference type="PATRIC" id="fig|1352936.5.peg.2532"/>
<dbReference type="Pfam" id="PF13454">
    <property type="entry name" value="NAD_binding_9"/>
    <property type="match status" value="1"/>
</dbReference>
<dbReference type="SUPFAM" id="SSF51905">
    <property type="entry name" value="FAD/NAD(P)-binding domain"/>
    <property type="match status" value="2"/>
</dbReference>
<dbReference type="Gene3D" id="3.50.50.60">
    <property type="entry name" value="FAD/NAD(P)-binding domain"/>
    <property type="match status" value="1"/>
</dbReference>
<protein>
    <recommendedName>
        <fullName evidence="1">FAD-dependent urate hydroxylase HpyO/Asp monooxygenase CreE-like FAD/NAD(P)-binding domain-containing protein</fullName>
    </recommendedName>
</protein>
<keyword evidence="3" id="KW-1185">Reference proteome</keyword>
<evidence type="ECO:0000259" key="1">
    <source>
        <dbReference type="Pfam" id="PF13454"/>
    </source>
</evidence>
<dbReference type="EMBL" id="AWQX01000097">
    <property type="protein sequence ID" value="EST33752.1"/>
    <property type="molecule type" value="Genomic_DNA"/>
</dbReference>
<dbReference type="OrthoDB" id="101972at2"/>
<gene>
    <name evidence="2" type="ORF">M878_11950</name>
</gene>
<dbReference type="AlphaFoldDB" id="V6KNT1"/>
<reference evidence="2 3" key="1">
    <citation type="journal article" date="2014" name="Genome Announc.">
        <title>Draft Genome Sequence of Streptomyces roseochromogenes subsp. oscitans DS 12.976, Producer of the Aminocoumarin Antibiotic Clorobiocin.</title>
        <authorList>
            <person name="Ruckert C."/>
            <person name="Kalinowski J."/>
            <person name="Heide L."/>
            <person name="Apel A.K."/>
        </authorList>
    </citation>
    <scope>NUCLEOTIDE SEQUENCE [LARGE SCALE GENOMIC DNA]</scope>
    <source>
        <strain evidence="2 3">DS 12.976</strain>
    </source>
</reference>
<dbReference type="HOGENOM" id="CLU_020215_3_0_11"/>
<dbReference type="STRING" id="1352936.M878_11950"/>
<organism evidence="2 3">
    <name type="scientific">Streptomyces roseochromogenus subsp. oscitans DS 12.976</name>
    <dbReference type="NCBI Taxonomy" id="1352936"/>
    <lineage>
        <taxon>Bacteria</taxon>
        <taxon>Bacillati</taxon>
        <taxon>Actinomycetota</taxon>
        <taxon>Actinomycetes</taxon>
        <taxon>Kitasatosporales</taxon>
        <taxon>Streptomycetaceae</taxon>
        <taxon>Streptomyces</taxon>
    </lineage>
</organism>